<sequence length="601" mass="67111">MHSQSQAAKRKGTEESNPLATASKKLKEVRTKQMAYMTVNGEEQPGGLVIVRAPSARPPSVQPPQHSNYSLHPDLPPPRATSRPPSAAPPHVPPDPSKQPSKKFKAADISTSGRTVGKGKDRSLYASTRADPEVDEDVRQMQSETDTLRRKSQAAQNAVGNLNSEIQFPPPKSLPHRQPHPPPSNHRLHDASHPLPLQETPQIERNKIMREGNQHRRRSSLSRGKRISSSYEATGVIAQPHTSVSDTSFYKHIDCELPEPQRARQLLIWCSYRAMNETSEQPSQASSSKRALKNLGKDPPPLSEAGLQLLKRAEERVIRMLAEKQINTNVYSPEDTISRPPTHLKPNEQNVRNRVREARFNAHIQRSVMKAEEDAWVEISNIFNAHRSNILAECERLEKRHQSFVSARAKGKQRATADDLDAWEVEERYLPEHFRGRGKIELARSIVQSTADDESPLRNRLKDLEFKLDRLHGLANSALESTRVSEADLDRRFALLNISLVSRSQHAPLSTSTLSSYLPPTLSRPQPTTDPQDLLRALSRVDAARPQTQVGEAARRAVREVQRANDASGGLAERRLTGVPPPTPRKPPGTPRRATTPGRGR</sequence>
<dbReference type="Pfam" id="PF08202">
    <property type="entry name" value="MIS13"/>
    <property type="match status" value="1"/>
</dbReference>
<feature type="compositionally biased region" description="Basic and acidic residues" evidence="1">
    <location>
        <begin position="553"/>
        <end position="563"/>
    </location>
</feature>
<name>A0A8E2DH76_9APHY</name>
<dbReference type="EMBL" id="KV722576">
    <property type="protein sequence ID" value="OCH85569.1"/>
    <property type="molecule type" value="Genomic_DNA"/>
</dbReference>
<feature type="compositionally biased region" description="Low complexity" evidence="1">
    <location>
        <begin position="508"/>
        <end position="523"/>
    </location>
</feature>
<dbReference type="Proteomes" id="UP000250043">
    <property type="component" value="Unassembled WGS sequence"/>
</dbReference>
<organism evidence="2 3">
    <name type="scientific">Obba rivulosa</name>
    <dbReference type="NCBI Taxonomy" id="1052685"/>
    <lineage>
        <taxon>Eukaryota</taxon>
        <taxon>Fungi</taxon>
        <taxon>Dikarya</taxon>
        <taxon>Basidiomycota</taxon>
        <taxon>Agaricomycotina</taxon>
        <taxon>Agaricomycetes</taxon>
        <taxon>Polyporales</taxon>
        <taxon>Gelatoporiaceae</taxon>
        <taxon>Obba</taxon>
    </lineage>
</organism>
<gene>
    <name evidence="2" type="ORF">OBBRIDRAFT_739709</name>
</gene>
<dbReference type="InterPro" id="IPR013218">
    <property type="entry name" value="Dsn1/Mis13"/>
</dbReference>
<dbReference type="GO" id="GO:0051301">
    <property type="term" value="P:cell division"/>
    <property type="evidence" value="ECO:0007669"/>
    <property type="project" value="InterPro"/>
</dbReference>
<dbReference type="GO" id="GO:0007059">
    <property type="term" value="P:chromosome segregation"/>
    <property type="evidence" value="ECO:0007669"/>
    <property type="project" value="InterPro"/>
</dbReference>
<evidence type="ECO:0000256" key="1">
    <source>
        <dbReference type="SAM" id="MobiDB-lite"/>
    </source>
</evidence>
<evidence type="ECO:0000313" key="2">
    <source>
        <dbReference type="EMBL" id="OCH85569.1"/>
    </source>
</evidence>
<feature type="compositionally biased region" description="Polar residues" evidence="1">
    <location>
        <begin position="153"/>
        <end position="166"/>
    </location>
</feature>
<evidence type="ECO:0000313" key="3">
    <source>
        <dbReference type="Proteomes" id="UP000250043"/>
    </source>
</evidence>
<keyword evidence="3" id="KW-1185">Reference proteome</keyword>
<dbReference type="PANTHER" id="PTHR14778">
    <property type="entry name" value="KINETOCHORE-ASSOCIATED PROTEIN DSN1 HOMOLOG"/>
    <property type="match status" value="1"/>
</dbReference>
<dbReference type="AlphaFoldDB" id="A0A8E2DH76"/>
<dbReference type="GO" id="GO:0000444">
    <property type="term" value="C:MIS12/MIND type complex"/>
    <property type="evidence" value="ECO:0007669"/>
    <property type="project" value="InterPro"/>
</dbReference>
<accession>A0A8E2DH76</accession>
<reference evidence="2 3" key="1">
    <citation type="submission" date="2016-07" db="EMBL/GenBank/DDBJ databases">
        <title>Draft genome of the white-rot fungus Obba rivulosa 3A-2.</title>
        <authorList>
            <consortium name="DOE Joint Genome Institute"/>
            <person name="Miettinen O."/>
            <person name="Riley R."/>
            <person name="Acob R."/>
            <person name="Barry K."/>
            <person name="Cullen D."/>
            <person name="De Vries R."/>
            <person name="Hainaut M."/>
            <person name="Hatakka A."/>
            <person name="Henrissat B."/>
            <person name="Hilden K."/>
            <person name="Kuo R."/>
            <person name="Labutti K."/>
            <person name="Lipzen A."/>
            <person name="Makela M.R."/>
            <person name="Sandor L."/>
            <person name="Spatafora J.W."/>
            <person name="Grigoriev I.V."/>
            <person name="Hibbett D.S."/>
        </authorList>
    </citation>
    <scope>NUCLEOTIDE SEQUENCE [LARGE SCALE GENOMIC DNA]</scope>
    <source>
        <strain evidence="2 3">3A-2</strain>
    </source>
</reference>
<feature type="compositionally biased region" description="Polar residues" evidence="1">
    <location>
        <begin position="278"/>
        <end position="289"/>
    </location>
</feature>
<dbReference type="PANTHER" id="PTHR14778:SF2">
    <property type="entry name" value="KINETOCHORE-ASSOCIATED PROTEIN DSN1 HOMOLOG"/>
    <property type="match status" value="1"/>
</dbReference>
<proteinExistence type="predicted"/>
<feature type="region of interest" description="Disordered" evidence="1">
    <location>
        <begin position="278"/>
        <end position="303"/>
    </location>
</feature>
<feature type="compositionally biased region" description="Low complexity" evidence="1">
    <location>
        <begin position="591"/>
        <end position="601"/>
    </location>
</feature>
<feature type="compositionally biased region" description="Pro residues" evidence="1">
    <location>
        <begin position="86"/>
        <end position="97"/>
    </location>
</feature>
<feature type="compositionally biased region" description="Pro residues" evidence="1">
    <location>
        <begin position="579"/>
        <end position="590"/>
    </location>
</feature>
<feature type="region of interest" description="Disordered" evidence="1">
    <location>
        <begin position="508"/>
        <end position="601"/>
    </location>
</feature>
<feature type="region of interest" description="Disordered" evidence="1">
    <location>
        <begin position="1"/>
        <end position="201"/>
    </location>
</feature>
<dbReference type="OrthoDB" id="3364649at2759"/>
<protein>
    <submittedName>
        <fullName evidence="2">Uncharacterized protein</fullName>
    </submittedName>
</protein>